<feature type="binding site" evidence="16">
    <location>
        <position position="27"/>
    </location>
    <ligand>
        <name>substrate</name>
    </ligand>
</feature>
<comment type="cofactor">
    <cofactor evidence="20">
        <name>Mg(2+)</name>
        <dbReference type="ChEBI" id="CHEBI:18420"/>
    </cofactor>
    <cofactor evidence="20">
        <name>Ca(2+)</name>
        <dbReference type="ChEBI" id="CHEBI:29108"/>
    </cofactor>
    <cofactor evidence="20">
        <name>Mn(2+)</name>
        <dbReference type="ChEBI" id="CHEBI:29035"/>
    </cofactor>
    <cofactor evidence="20">
        <name>Co(2+)</name>
        <dbReference type="ChEBI" id="CHEBI:48828"/>
    </cofactor>
    <text evidence="20">Binds 1 Mg(2+) ion per subunit. Can also utilize other divalent metal cations, such as Ca(2+), Mn(2+) and Co(2+).</text>
</comment>
<dbReference type="GO" id="GO:0004802">
    <property type="term" value="F:transketolase activity"/>
    <property type="evidence" value="ECO:0007669"/>
    <property type="project" value="UniProtKB-UniRule"/>
</dbReference>
<dbReference type="InterPro" id="IPR020826">
    <property type="entry name" value="Transketolase_BS"/>
</dbReference>
<evidence type="ECO:0000256" key="6">
    <source>
        <dbReference type="ARBA" id="ARBA00011738"/>
    </source>
</evidence>
<evidence type="ECO:0000256" key="19">
    <source>
        <dbReference type="PIRSR" id="PIRSR605478-5"/>
    </source>
</evidence>
<dbReference type="Pfam" id="PF02779">
    <property type="entry name" value="Transket_pyr"/>
    <property type="match status" value="1"/>
</dbReference>
<comment type="similarity">
    <text evidence="5 20">Belongs to the transketolase family.</text>
</comment>
<comment type="cofactor">
    <cofactor evidence="3">
        <name>Co(2+)</name>
        <dbReference type="ChEBI" id="CHEBI:48828"/>
    </cofactor>
</comment>
<dbReference type="RefSeq" id="WP_075820392.1">
    <property type="nucleotide sequence ID" value="NZ_CAPDVV010000113.1"/>
</dbReference>
<keyword evidence="9 18" id="KW-0479">Metal-binding</keyword>
<feature type="binding site" evidence="17">
    <location>
        <position position="157"/>
    </location>
    <ligand>
        <name>thiamine diphosphate</name>
        <dbReference type="ChEBI" id="CHEBI:58937"/>
    </ligand>
</feature>
<dbReference type="InterPro" id="IPR029061">
    <property type="entry name" value="THDP-binding"/>
</dbReference>
<feature type="binding site" evidence="18">
    <location>
        <position position="156"/>
    </location>
    <ligand>
        <name>Mg(2+)</name>
        <dbReference type="ChEBI" id="CHEBI:18420"/>
    </ligand>
</feature>
<gene>
    <name evidence="22" type="ORF">BO222_09095</name>
</gene>
<dbReference type="CDD" id="cd07033">
    <property type="entry name" value="TPP_PYR_DXS_TK_like"/>
    <property type="match status" value="1"/>
</dbReference>
<keyword evidence="11 18" id="KW-0460">Magnesium</keyword>
<feature type="binding site" evidence="17">
    <location>
        <begin position="115"/>
        <end position="117"/>
    </location>
    <ligand>
        <name>thiamine diphosphate</name>
        <dbReference type="ChEBI" id="CHEBI:58937"/>
    </ligand>
</feature>
<evidence type="ECO:0000313" key="23">
    <source>
        <dbReference type="Proteomes" id="UP000186341"/>
    </source>
</evidence>
<feature type="binding site" evidence="17">
    <location>
        <position position="434"/>
    </location>
    <ligand>
        <name>thiamine diphosphate</name>
        <dbReference type="ChEBI" id="CHEBI:58937"/>
    </ligand>
</feature>
<keyword evidence="8 20" id="KW-0808">Transferase</keyword>
<dbReference type="PANTHER" id="PTHR43522">
    <property type="entry name" value="TRANSKETOLASE"/>
    <property type="match status" value="1"/>
</dbReference>
<comment type="catalytic activity">
    <reaction evidence="13 20">
        <text>D-sedoheptulose 7-phosphate + D-glyceraldehyde 3-phosphate = aldehydo-D-ribose 5-phosphate + D-xylulose 5-phosphate</text>
        <dbReference type="Rhea" id="RHEA:10508"/>
        <dbReference type="ChEBI" id="CHEBI:57483"/>
        <dbReference type="ChEBI" id="CHEBI:57737"/>
        <dbReference type="ChEBI" id="CHEBI:58273"/>
        <dbReference type="ChEBI" id="CHEBI:59776"/>
        <dbReference type="EC" id="2.2.1.1"/>
    </reaction>
</comment>
<feature type="binding site" evidence="16">
    <location>
        <position position="517"/>
    </location>
    <ligand>
        <name>substrate</name>
    </ligand>
</feature>
<accession>A0A1U7NEK8</accession>
<dbReference type="InterPro" id="IPR005478">
    <property type="entry name" value="Transketolase_bac-like"/>
</dbReference>
<evidence type="ECO:0000256" key="2">
    <source>
        <dbReference type="ARBA" id="ARBA00001936"/>
    </source>
</evidence>
<sequence>MTNLDQLSVNSIRILAADQVQKANSGHPGAPLGTAPMLYELWTNHMSHNPANPSWENRDRFILSGGHGSAGYYALLHLFGYGLSMDDLKNFRQYNSLTPGHPEYRHTPGVECTTGPLGSGLAAGVGMAMAEEHLASIFNKPGYPIVDHYTFVECGDGDLMEGVAQEALSLCGTLALDKMIILYDSNRITIEGSTDPVFHEDVLKRMEALGFQTLEVEDGTDLEAISKAIEAAKANKEKPSFIKINTEIGYGSPKQGNASSHGEPLGDENVTALKTTLAYPSHEPFFVPDEVYANFETHAAKGKLAEEEWNRLRDAYYAEYPEMKELFERYQNGTLNLEDLDESYWEKTDKKEATRASSGKILNKLKDLFPMMVGGSADLGPSNKTYMNGAGDFTVEDRSGRNLHFGVREIGMGGICNGLALHGLRPYAGTFFVFSDYAKPMVRLASLMQLPVIYVYSHDSIGVGEDGPTHQPVEHLASYRSIPNITVFRPADQTETAAGWAVAMASEKTPTALILTRQNVDQIAETSKEAMKGGYILSDSEKETPDAILIASGSEVKPCMDAKKLLREQRVDVRVVSMPSIELFERQPEDYKNAVLPRNVKARVVVEASKDFGWGRYVGLDGAILGMESFGASAPGSELFDIYGFKAEPIAATVNEVIARCS</sequence>
<evidence type="ECO:0000256" key="12">
    <source>
        <dbReference type="ARBA" id="ARBA00023052"/>
    </source>
</evidence>
<dbReference type="SUPFAM" id="SSF52922">
    <property type="entry name" value="TK C-terminal domain-like"/>
    <property type="match status" value="1"/>
</dbReference>
<evidence type="ECO:0000256" key="11">
    <source>
        <dbReference type="ARBA" id="ARBA00022842"/>
    </source>
</evidence>
<dbReference type="FunFam" id="3.40.50.970:FF:000045">
    <property type="entry name" value="Transketolase"/>
    <property type="match status" value="1"/>
</dbReference>
<dbReference type="EC" id="2.2.1.1" evidence="7 14"/>
<dbReference type="EMBL" id="MPJW01000180">
    <property type="protein sequence ID" value="OLU38059.1"/>
    <property type="molecule type" value="Genomic_DNA"/>
</dbReference>
<comment type="subunit">
    <text evidence="6 20">Homodimer.</text>
</comment>
<evidence type="ECO:0000256" key="14">
    <source>
        <dbReference type="NCBIfam" id="TIGR00232"/>
    </source>
</evidence>
<dbReference type="InterPro" id="IPR033247">
    <property type="entry name" value="Transketolase_fam"/>
</dbReference>
<evidence type="ECO:0000256" key="16">
    <source>
        <dbReference type="PIRSR" id="PIRSR605478-2"/>
    </source>
</evidence>
<dbReference type="PROSITE" id="PS00801">
    <property type="entry name" value="TRANSKETOLASE_1"/>
    <property type="match status" value="1"/>
</dbReference>
<feature type="binding site" evidence="17">
    <location>
        <position position="186"/>
    </location>
    <ligand>
        <name>thiamine diphosphate</name>
        <dbReference type="ChEBI" id="CHEBI:58937"/>
    </ligand>
</feature>
<dbReference type="Pfam" id="PF22613">
    <property type="entry name" value="Transketolase_C_1"/>
    <property type="match status" value="1"/>
</dbReference>
<keyword evidence="10 20" id="KW-0106">Calcium</keyword>
<dbReference type="PROSITE" id="PS00802">
    <property type="entry name" value="TRANSKETOLASE_2"/>
    <property type="match status" value="1"/>
</dbReference>
<evidence type="ECO:0000256" key="15">
    <source>
        <dbReference type="PIRSR" id="PIRSR605478-1"/>
    </source>
</evidence>
<evidence type="ECO:0000256" key="7">
    <source>
        <dbReference type="ARBA" id="ARBA00013152"/>
    </source>
</evidence>
<dbReference type="Pfam" id="PF00456">
    <property type="entry name" value="Transketolase_N"/>
    <property type="match status" value="1"/>
</dbReference>
<feature type="domain" description="Transketolase-like pyrimidine-binding" evidence="21">
    <location>
        <begin position="352"/>
        <end position="522"/>
    </location>
</feature>
<evidence type="ECO:0000256" key="3">
    <source>
        <dbReference type="ARBA" id="ARBA00001941"/>
    </source>
</evidence>
<proteinExistence type="inferred from homology"/>
<evidence type="ECO:0000256" key="10">
    <source>
        <dbReference type="ARBA" id="ARBA00022837"/>
    </source>
</evidence>
<evidence type="ECO:0000259" key="21">
    <source>
        <dbReference type="SMART" id="SM00861"/>
    </source>
</evidence>
<comment type="cofactor">
    <cofactor evidence="1">
        <name>Ca(2+)</name>
        <dbReference type="ChEBI" id="CHEBI:29108"/>
    </cofactor>
</comment>
<feature type="binding site" evidence="16">
    <location>
        <position position="458"/>
    </location>
    <ligand>
        <name>substrate</name>
    </ligand>
</feature>
<protein>
    <recommendedName>
        <fullName evidence="7 14">Transketolase</fullName>
        <ecNumber evidence="7 14">2.2.1.1</ecNumber>
    </recommendedName>
</protein>
<dbReference type="GO" id="GO:0046872">
    <property type="term" value="F:metal ion binding"/>
    <property type="evidence" value="ECO:0007669"/>
    <property type="project" value="UniProtKB-KW"/>
</dbReference>
<dbReference type="AlphaFoldDB" id="A0A1U7NEK8"/>
<feature type="binding site" evidence="16">
    <location>
        <position position="466"/>
    </location>
    <ligand>
        <name>substrate</name>
    </ligand>
</feature>
<dbReference type="SUPFAM" id="SSF52518">
    <property type="entry name" value="Thiamin diphosphate-binding fold (THDP-binding)"/>
    <property type="match status" value="2"/>
</dbReference>
<dbReference type="CDD" id="cd02012">
    <property type="entry name" value="TPP_TK"/>
    <property type="match status" value="1"/>
</dbReference>
<evidence type="ECO:0000256" key="1">
    <source>
        <dbReference type="ARBA" id="ARBA00001913"/>
    </source>
</evidence>
<dbReference type="FunFam" id="3.40.50.920:FF:000003">
    <property type="entry name" value="Transketolase"/>
    <property type="match status" value="1"/>
</dbReference>
<reference evidence="22 23" key="1">
    <citation type="submission" date="2016-11" db="EMBL/GenBank/DDBJ databases">
        <title>Description of two novel members of the family Erysipelotrichaceae: Ileibacterium lipovorans gen. nov., sp. nov. and Dubosiella newyorkensis, gen. nov., sp. nov.</title>
        <authorList>
            <person name="Cox L.M."/>
            <person name="Sohn J."/>
            <person name="Tyrrell K.L."/>
            <person name="Citron D.M."/>
            <person name="Lawson P.A."/>
            <person name="Patel N.B."/>
            <person name="Iizumi T."/>
            <person name="Perez-Perez G.I."/>
            <person name="Goldstein E.J."/>
            <person name="Blaser M.J."/>
        </authorList>
    </citation>
    <scope>NUCLEOTIDE SEQUENCE [LARGE SCALE GENOMIC DNA]</scope>
    <source>
        <strain evidence="22 23">NYU-BL-A3</strain>
    </source>
</reference>
<feature type="site" description="Important for catalytic activity" evidence="19">
    <location>
        <position position="261"/>
    </location>
</feature>
<dbReference type="SMART" id="SM00861">
    <property type="entry name" value="Transket_pyr"/>
    <property type="match status" value="1"/>
</dbReference>
<evidence type="ECO:0000256" key="9">
    <source>
        <dbReference type="ARBA" id="ARBA00022723"/>
    </source>
</evidence>
<evidence type="ECO:0000313" key="22">
    <source>
        <dbReference type="EMBL" id="OLU38059.1"/>
    </source>
</evidence>
<feature type="active site" description="Proton donor" evidence="15">
    <location>
        <position position="409"/>
    </location>
</feature>
<dbReference type="InterPro" id="IPR005475">
    <property type="entry name" value="Transketolase-like_Pyr-bd"/>
</dbReference>
<comment type="cofactor">
    <cofactor evidence="18">
        <name>Mg(2+)</name>
        <dbReference type="ChEBI" id="CHEBI:18420"/>
    </cofactor>
    <text evidence="18">Binds 1 Mg(2+) ion per subunit. Can also utilize other divalent metal cations, such as Ca(2+), Mn(2+) and Co(2+).</text>
</comment>
<keyword evidence="23" id="KW-1185">Reference proteome</keyword>
<evidence type="ECO:0000256" key="20">
    <source>
        <dbReference type="RuleBase" id="RU004996"/>
    </source>
</evidence>
<dbReference type="GO" id="GO:0005829">
    <property type="term" value="C:cytosol"/>
    <property type="evidence" value="ECO:0007669"/>
    <property type="project" value="TreeGrafter"/>
</dbReference>
<feature type="binding site" evidence="17">
    <location>
        <position position="261"/>
    </location>
    <ligand>
        <name>thiamine diphosphate</name>
        <dbReference type="ChEBI" id="CHEBI:58937"/>
    </ligand>
</feature>
<dbReference type="PRINTS" id="PR01370">
    <property type="entry name" value="TRNSINTIMINR"/>
</dbReference>
<dbReference type="GO" id="GO:0006098">
    <property type="term" value="P:pentose-phosphate shunt"/>
    <property type="evidence" value="ECO:0007669"/>
    <property type="project" value="TreeGrafter"/>
</dbReference>
<organism evidence="22 23">
    <name type="scientific">Ileibacterium valens</name>
    <dbReference type="NCBI Taxonomy" id="1862668"/>
    <lineage>
        <taxon>Bacteria</taxon>
        <taxon>Bacillati</taxon>
        <taxon>Bacillota</taxon>
        <taxon>Erysipelotrichia</taxon>
        <taxon>Erysipelotrichales</taxon>
        <taxon>Erysipelotrichaceae</taxon>
        <taxon>Ileibacterium</taxon>
    </lineage>
</organism>
<feature type="binding site" evidence="16">
    <location>
        <position position="261"/>
    </location>
    <ligand>
        <name>substrate</name>
    </ligand>
</feature>
<feature type="binding site" evidence="16">
    <location>
        <position position="470"/>
    </location>
    <ligand>
        <name>substrate</name>
    </ligand>
</feature>
<dbReference type="GeneID" id="82203318"/>
<comment type="cofactor">
    <cofactor evidence="2">
        <name>Mn(2+)</name>
        <dbReference type="ChEBI" id="CHEBI:29035"/>
    </cofactor>
</comment>
<feature type="binding site" evidence="16">
    <location>
        <position position="382"/>
    </location>
    <ligand>
        <name>substrate</name>
    </ligand>
</feature>
<dbReference type="InterPro" id="IPR005474">
    <property type="entry name" value="Transketolase_N"/>
</dbReference>
<dbReference type="Gene3D" id="3.40.50.970">
    <property type="match status" value="2"/>
</dbReference>
<evidence type="ECO:0000256" key="8">
    <source>
        <dbReference type="ARBA" id="ARBA00022679"/>
    </source>
</evidence>
<feature type="binding site" evidence="18">
    <location>
        <position position="186"/>
    </location>
    <ligand>
        <name>Mg(2+)</name>
        <dbReference type="ChEBI" id="CHEBI:18420"/>
    </ligand>
</feature>
<evidence type="ECO:0000256" key="18">
    <source>
        <dbReference type="PIRSR" id="PIRSR605478-4"/>
    </source>
</evidence>
<evidence type="ECO:0000256" key="17">
    <source>
        <dbReference type="PIRSR" id="PIRSR605478-3"/>
    </source>
</evidence>
<evidence type="ECO:0000256" key="4">
    <source>
        <dbReference type="ARBA" id="ARBA00002931"/>
    </source>
</evidence>
<dbReference type="InterPro" id="IPR009014">
    <property type="entry name" value="Transketo_C/PFOR_II"/>
</dbReference>
<dbReference type="Gene3D" id="3.40.50.920">
    <property type="match status" value="1"/>
</dbReference>
<feature type="binding site" evidence="16">
    <location>
        <position position="355"/>
    </location>
    <ligand>
        <name>substrate</name>
    </ligand>
</feature>
<feature type="binding site" evidence="18">
    <location>
        <position position="188"/>
    </location>
    <ligand>
        <name>Mg(2+)</name>
        <dbReference type="ChEBI" id="CHEBI:18420"/>
    </ligand>
</feature>
<dbReference type="InterPro" id="IPR055152">
    <property type="entry name" value="Transketolase-like_C_2"/>
</dbReference>
<dbReference type="InterPro" id="IPR049557">
    <property type="entry name" value="Transketolase_CS"/>
</dbReference>
<dbReference type="NCBIfam" id="TIGR00232">
    <property type="entry name" value="tktlase_bact"/>
    <property type="match status" value="1"/>
</dbReference>
<feature type="site" description="Important for catalytic activity" evidence="19">
    <location>
        <position position="27"/>
    </location>
</feature>
<comment type="function">
    <text evidence="4 20">Catalyzes the transfer of a two-carbon ketol group from a ketose donor to an aldose acceptor, via a covalent intermediate with the cofactor thiamine pyrophosphate.</text>
</comment>
<feature type="binding site" evidence="17">
    <location>
        <position position="67"/>
    </location>
    <ligand>
        <name>thiamine diphosphate</name>
        <dbReference type="ChEBI" id="CHEBI:58937"/>
    </ligand>
</feature>
<evidence type="ECO:0000256" key="13">
    <source>
        <dbReference type="ARBA" id="ARBA00049473"/>
    </source>
</evidence>
<comment type="cofactor">
    <cofactor evidence="17">
        <name>thiamine diphosphate</name>
        <dbReference type="ChEBI" id="CHEBI:58937"/>
    </cofactor>
    <text evidence="17">Binds 1 thiamine pyrophosphate per subunit. During the reaction, the substrate forms a covalent intermediate with the cofactor.</text>
</comment>
<evidence type="ECO:0000256" key="5">
    <source>
        <dbReference type="ARBA" id="ARBA00007131"/>
    </source>
</evidence>
<dbReference type="FunFam" id="3.40.50.970:FF:000004">
    <property type="entry name" value="Transketolase"/>
    <property type="match status" value="1"/>
</dbReference>
<dbReference type="InterPro" id="IPR022638">
    <property type="entry name" value="Transloc_intimin_rcpt"/>
</dbReference>
<dbReference type="PANTHER" id="PTHR43522:SF2">
    <property type="entry name" value="TRANSKETOLASE 1-RELATED"/>
    <property type="match status" value="1"/>
</dbReference>
<name>A0A1U7NEK8_9FIRM</name>
<comment type="caution">
    <text evidence="22">The sequence shown here is derived from an EMBL/GenBank/DDBJ whole genome shotgun (WGS) entry which is preliminary data.</text>
</comment>
<dbReference type="OrthoDB" id="8732661at2"/>
<keyword evidence="12 17" id="KW-0786">Thiamine pyrophosphate</keyword>
<dbReference type="Proteomes" id="UP000186341">
    <property type="component" value="Unassembled WGS sequence"/>
</dbReference>